<dbReference type="Gene3D" id="2.40.30.110">
    <property type="entry name" value="Aminomethyltransferase beta-barrel domains"/>
    <property type="match status" value="1"/>
</dbReference>
<dbReference type="Gene3D" id="3.30.1360.120">
    <property type="entry name" value="Probable tRNA modification gtpase trme, domain 1"/>
    <property type="match status" value="1"/>
</dbReference>
<dbReference type="Gene3D" id="3.30.9.10">
    <property type="entry name" value="D-Amino Acid Oxidase, subunit A, domain 2"/>
    <property type="match status" value="1"/>
</dbReference>
<evidence type="ECO:0000256" key="3">
    <source>
        <dbReference type="SAM" id="MobiDB-lite"/>
    </source>
</evidence>
<evidence type="ECO:0000313" key="8">
    <source>
        <dbReference type="EMBL" id="OBQ60973.1"/>
    </source>
</evidence>
<dbReference type="InterPro" id="IPR027266">
    <property type="entry name" value="TrmE/GcvT-like"/>
</dbReference>
<dbReference type="AlphaFoldDB" id="A0AA91J0Y4"/>
<dbReference type="SUPFAM" id="SSF101790">
    <property type="entry name" value="Aminomethyltransferase beta-barrel domain"/>
    <property type="match status" value="1"/>
</dbReference>
<dbReference type="Pfam" id="PF08669">
    <property type="entry name" value="GCV_T_C"/>
    <property type="match status" value="1"/>
</dbReference>
<feature type="domain" description="Aminomethyltransferase C-terminal" evidence="6">
    <location>
        <begin position="723"/>
        <end position="807"/>
    </location>
</feature>
<feature type="domain" description="FAD dependent oxidoreductase" evidence="4">
    <location>
        <begin position="9"/>
        <end position="366"/>
    </location>
</feature>
<dbReference type="SUPFAM" id="SSF51905">
    <property type="entry name" value="FAD/NAD(P)-binding domain"/>
    <property type="match status" value="1"/>
</dbReference>
<dbReference type="GO" id="GO:0016491">
    <property type="term" value="F:oxidoreductase activity"/>
    <property type="evidence" value="ECO:0007669"/>
    <property type="project" value="UniProtKB-KW"/>
</dbReference>
<keyword evidence="2" id="KW-0560">Oxidoreductase</keyword>
<evidence type="ECO:0000259" key="7">
    <source>
        <dbReference type="Pfam" id="PF16350"/>
    </source>
</evidence>
<dbReference type="PANTHER" id="PTHR43757:SF15">
    <property type="entry name" value="PYRUVATE DEHYDROGENASE PHOSPHATASE REGULATORY SUBUNIT, MITOCHONDRIAL-LIKE"/>
    <property type="match status" value="1"/>
</dbReference>
<organism evidence="8 9">
    <name type="scientific">Rhizobium loti</name>
    <name type="common">Mesorhizobium loti</name>
    <dbReference type="NCBI Taxonomy" id="381"/>
    <lineage>
        <taxon>Bacteria</taxon>
        <taxon>Pseudomonadati</taxon>
        <taxon>Pseudomonadota</taxon>
        <taxon>Alphaproteobacteria</taxon>
        <taxon>Hyphomicrobiales</taxon>
        <taxon>Phyllobacteriaceae</taxon>
        <taxon>Mesorhizobium</taxon>
    </lineage>
</organism>
<dbReference type="InterPro" id="IPR006076">
    <property type="entry name" value="FAD-dep_OxRdtase"/>
</dbReference>
<dbReference type="Pfam" id="PF01266">
    <property type="entry name" value="DAO"/>
    <property type="match status" value="1"/>
</dbReference>
<feature type="region of interest" description="Disordered" evidence="3">
    <location>
        <begin position="799"/>
        <end position="821"/>
    </location>
</feature>
<evidence type="ECO:0000259" key="5">
    <source>
        <dbReference type="Pfam" id="PF01571"/>
    </source>
</evidence>
<dbReference type="InterPro" id="IPR028896">
    <property type="entry name" value="GcvT/YgfZ/DmdA"/>
</dbReference>
<evidence type="ECO:0000259" key="6">
    <source>
        <dbReference type="Pfam" id="PF08669"/>
    </source>
</evidence>
<dbReference type="SUPFAM" id="SSF103025">
    <property type="entry name" value="Folate-binding domain"/>
    <property type="match status" value="1"/>
</dbReference>
<evidence type="ECO:0000256" key="1">
    <source>
        <dbReference type="ARBA" id="ARBA00008609"/>
    </source>
</evidence>
<evidence type="ECO:0000256" key="2">
    <source>
        <dbReference type="ARBA" id="ARBA00023002"/>
    </source>
</evidence>
<dbReference type="InterPro" id="IPR006222">
    <property type="entry name" value="GCVT_N"/>
</dbReference>
<name>A0AA91J0Y4_RHILI</name>
<dbReference type="Gene3D" id="3.50.50.60">
    <property type="entry name" value="FAD/NAD(P)-binding domain"/>
    <property type="match status" value="1"/>
</dbReference>
<reference evidence="8 9" key="1">
    <citation type="submission" date="2016-05" db="EMBL/GenBank/DDBJ databases">
        <authorList>
            <person name="Ramsay J.P."/>
        </authorList>
    </citation>
    <scope>NUCLEOTIDE SEQUENCE [LARGE SCALE GENOMIC DNA]</scope>
    <source>
        <strain evidence="8 9">NZP2042</strain>
    </source>
</reference>
<accession>A0AA91J0Y4</accession>
<dbReference type="Pfam" id="PF01571">
    <property type="entry name" value="GCV_T"/>
    <property type="match status" value="1"/>
</dbReference>
<dbReference type="Proteomes" id="UP000093737">
    <property type="component" value="Unassembled WGS sequence"/>
</dbReference>
<dbReference type="PANTHER" id="PTHR43757">
    <property type="entry name" value="AMINOMETHYLTRANSFERASE"/>
    <property type="match status" value="1"/>
</dbReference>
<protein>
    <submittedName>
        <fullName evidence="8">Oxidoreductase</fullName>
    </submittedName>
</protein>
<sequence>MDSVNDSARIVIIGGGVIGLGIAYHLAELGMPDVVLLERNQLTSGTSWHAAGIVGPLRASLNLTKLAQYATELFPRLEELTGQASGYRRTGGVWLARRPERMDELKRIAHMGDVCGLKVEIVDQASISERVRGIVVDDIEGALWVEEDGQANPVDICAAYAKRARVAGIRILEGVACAGFVTKNGRVAGVKLASGTIIDCETVVNCAGAWARDIGALVGVPVPLQAVEHMYVVTEPVAGLQDPFPIVRDLDEGIYIKGDSGKLVLGGFEPNAKIFDIRGPAGSRPFLELPEDWNQFEPFMSAGLKLLPALSETGIRHFMNGPESFTPDTRPLMGESPYLRGFYVAAGFNSTGMMSSAGAGKAMAEWIVDGEPGLDLWALDIARFDRSAAARSFVGARMEEAVADLFRMHWPYKQATAGRDIRRSGFHQAFADAGAVFGAPTGWERPLWFGQDEAGRTPNYSVGAQKWWAAAKAEVDRMSRGVGLFELSPFTKLEVTGCDAVKLMQHLCANDIDVAEGRAVYTQILNPRGGIEADVTVLRSGEDTFRVISGAATRQKDLAWIRHHAQDLDLNASVFDLTSSEAVLGVMGPRSRELLQSLTDADLSDAAFPFSTSRRIDIGMTDVRATRVSFVGELGFELYVPVECAQHLLATLAAAGAAHGLVFCGHYALDGCRLEKAYRHWGHDIGPKDTPLEAGLSFAVSWKKGDFIGREALLAQKAEGVKRRLMHFAVVDANPLLLHDEPIYRDGKLAGLTTSGGLGFRTDLSLCLGYITCEPGETAARMQASRYEIAVAGTRHALRPLDRPPYDPTGARMRPREERNS</sequence>
<evidence type="ECO:0000313" key="9">
    <source>
        <dbReference type="Proteomes" id="UP000093737"/>
    </source>
</evidence>
<comment type="similarity">
    <text evidence="1">Belongs to the GcvT family.</text>
</comment>
<dbReference type="InterPro" id="IPR029043">
    <property type="entry name" value="GcvT/YgfZ_C"/>
</dbReference>
<evidence type="ECO:0000259" key="4">
    <source>
        <dbReference type="Pfam" id="PF01266"/>
    </source>
</evidence>
<dbReference type="SUPFAM" id="SSF54373">
    <property type="entry name" value="FAD-linked reductases, C-terminal domain"/>
    <property type="match status" value="1"/>
</dbReference>
<comment type="caution">
    <text evidence="8">The sequence shown here is derived from an EMBL/GenBank/DDBJ whole genome shotgun (WGS) entry which is preliminary data.</text>
</comment>
<proteinExistence type="inferred from homology"/>
<feature type="domain" description="FAD dependent oxidoreductase central" evidence="7">
    <location>
        <begin position="369"/>
        <end position="424"/>
    </location>
</feature>
<dbReference type="InterPro" id="IPR032503">
    <property type="entry name" value="FAO_M"/>
</dbReference>
<dbReference type="InterPro" id="IPR013977">
    <property type="entry name" value="GcvT_C"/>
</dbReference>
<dbReference type="Gene3D" id="3.30.70.1400">
    <property type="entry name" value="Aminomethyltransferase beta-barrel domains"/>
    <property type="match status" value="1"/>
</dbReference>
<gene>
    <name evidence="8" type="ORF">A8145_24055</name>
</gene>
<feature type="domain" description="GCVT N-terminal" evidence="5">
    <location>
        <begin position="426"/>
        <end position="704"/>
    </location>
</feature>
<dbReference type="InterPro" id="IPR036188">
    <property type="entry name" value="FAD/NAD-bd_sf"/>
</dbReference>
<dbReference type="Pfam" id="PF16350">
    <property type="entry name" value="FAO_M"/>
    <property type="match status" value="1"/>
</dbReference>
<dbReference type="EMBL" id="LYTK01000021">
    <property type="protein sequence ID" value="OBQ60973.1"/>
    <property type="molecule type" value="Genomic_DNA"/>
</dbReference>